<dbReference type="EMBL" id="JAQLWO010000003">
    <property type="protein sequence ID" value="MDB7905179.1"/>
    <property type="molecule type" value="Genomic_DNA"/>
</dbReference>
<comment type="caution">
    <text evidence="3">The sequence shown here is derived from an EMBL/GenBank/DDBJ whole genome shotgun (WGS) entry which is preliminary data.</text>
</comment>
<evidence type="ECO:0000313" key="4">
    <source>
        <dbReference type="Proteomes" id="UP001211006"/>
    </source>
</evidence>
<feature type="compositionally biased region" description="Basic and acidic residues" evidence="1">
    <location>
        <begin position="149"/>
        <end position="167"/>
    </location>
</feature>
<feature type="region of interest" description="Disordered" evidence="1">
    <location>
        <begin position="265"/>
        <end position="285"/>
    </location>
</feature>
<accession>A0AAW6C017</accession>
<dbReference type="RefSeq" id="WP_196031973.1">
    <property type="nucleotide sequence ID" value="NZ_JADPFI010000072.1"/>
</dbReference>
<dbReference type="AlphaFoldDB" id="A0AAW6C017"/>
<proteinExistence type="predicted"/>
<organism evidence="3 4">
    <name type="scientific">Flavonifractor plautii</name>
    <name type="common">Fusobacterium plautii</name>
    <dbReference type="NCBI Taxonomy" id="292800"/>
    <lineage>
        <taxon>Bacteria</taxon>
        <taxon>Bacillati</taxon>
        <taxon>Bacillota</taxon>
        <taxon>Clostridia</taxon>
        <taxon>Eubacteriales</taxon>
        <taxon>Oscillospiraceae</taxon>
        <taxon>Flavonifractor</taxon>
    </lineage>
</organism>
<feature type="region of interest" description="Disordered" evidence="1">
    <location>
        <begin position="144"/>
        <end position="181"/>
    </location>
</feature>
<gene>
    <name evidence="3" type="ORF">PND83_04225</name>
</gene>
<feature type="compositionally biased region" description="Basic and acidic residues" evidence="1">
    <location>
        <begin position="266"/>
        <end position="279"/>
    </location>
</feature>
<protein>
    <submittedName>
        <fullName evidence="3">Phage replisome organizer N-terminal domain-containing protein</fullName>
    </submittedName>
</protein>
<evidence type="ECO:0000259" key="2">
    <source>
        <dbReference type="Pfam" id="PF09681"/>
    </source>
</evidence>
<sequence length="285" mass="32572">MSENTKKYYWLKLKEDFFDDKVTKYLRRLPEGPSLIIIYLKMQLKSLKTEGFIRYDGILPTCEDELALALDENPVLVSATINALERIGVVERWENDTLYMAAMQELIGSETAVAERVRRHRAARKQLPNALQCNANKLPCNGNVTKGNTEIERREREDLDLEGREETEGSTADEPPAPPPVPYERIKKIYNSLCPSFSRCTALSEARRKAIKARFASGYTIEDFQQLFTKAEASSFLKGRNSRNWTASFDWLIKDANMAKVLDGNYDDHHPGSPTRNDDLDFIPD</sequence>
<dbReference type="Proteomes" id="UP001211006">
    <property type="component" value="Unassembled WGS sequence"/>
</dbReference>
<evidence type="ECO:0000256" key="1">
    <source>
        <dbReference type="SAM" id="MobiDB-lite"/>
    </source>
</evidence>
<feature type="domain" description="Phage replisome organiser N-terminal" evidence="2">
    <location>
        <begin position="10"/>
        <end position="126"/>
    </location>
</feature>
<dbReference type="InterPro" id="IPR010056">
    <property type="entry name" value="Phage_rep_org__N"/>
</dbReference>
<dbReference type="NCBIfam" id="TIGR01714">
    <property type="entry name" value="phage_rep_org_N"/>
    <property type="match status" value="1"/>
</dbReference>
<reference evidence="3" key="1">
    <citation type="submission" date="2023-01" db="EMBL/GenBank/DDBJ databases">
        <title>Human gut microbiome strain richness.</title>
        <authorList>
            <person name="Chen-Liaw A."/>
        </authorList>
    </citation>
    <scope>NUCLEOTIDE SEQUENCE</scope>
    <source>
        <strain evidence="3">2225st1_A6_2225SCRN_200828</strain>
    </source>
</reference>
<evidence type="ECO:0000313" key="3">
    <source>
        <dbReference type="EMBL" id="MDB7905179.1"/>
    </source>
</evidence>
<dbReference type="Pfam" id="PF09681">
    <property type="entry name" value="Phage_rep_org_N"/>
    <property type="match status" value="1"/>
</dbReference>
<name>A0AAW6C017_FLAPL</name>